<keyword evidence="1" id="KW-0732">Signal</keyword>
<proteinExistence type="predicted"/>
<gene>
    <name evidence="2" type="ORF">ABS768_16350</name>
</gene>
<protein>
    <recommendedName>
        <fullName evidence="4">GLPGLI family protein</fullName>
    </recommendedName>
</protein>
<dbReference type="Proteomes" id="UP001629059">
    <property type="component" value="Unassembled WGS sequence"/>
</dbReference>
<feature type="signal peptide" evidence="1">
    <location>
        <begin position="1"/>
        <end position="18"/>
    </location>
</feature>
<feature type="chain" id="PRO_5046835224" description="GLPGLI family protein" evidence="1">
    <location>
        <begin position="19"/>
        <end position="192"/>
    </location>
</feature>
<evidence type="ECO:0000256" key="1">
    <source>
        <dbReference type="SAM" id="SignalP"/>
    </source>
</evidence>
<evidence type="ECO:0000313" key="2">
    <source>
        <dbReference type="EMBL" id="MFL9839080.1"/>
    </source>
</evidence>
<accession>A0ABW8YGN3</accession>
<organism evidence="2 3">
    <name type="scientific">Flavobacterium rhizophilum</name>
    <dbReference type="NCBI Taxonomy" id="3163296"/>
    <lineage>
        <taxon>Bacteria</taxon>
        <taxon>Pseudomonadati</taxon>
        <taxon>Bacteroidota</taxon>
        <taxon>Flavobacteriia</taxon>
        <taxon>Flavobacteriales</taxon>
        <taxon>Flavobacteriaceae</taxon>
        <taxon>Flavobacterium</taxon>
    </lineage>
</organism>
<reference evidence="2 3" key="1">
    <citation type="submission" date="2024-06" db="EMBL/GenBank/DDBJ databases">
        <authorList>
            <person name="Kaempfer P."/>
            <person name="Viver T."/>
        </authorList>
    </citation>
    <scope>NUCLEOTIDE SEQUENCE [LARGE SCALE GENOMIC DNA]</scope>
    <source>
        <strain evidence="2 3">ST-75</strain>
    </source>
</reference>
<keyword evidence="3" id="KW-1185">Reference proteome</keyword>
<dbReference type="EMBL" id="JBELQB010000015">
    <property type="protein sequence ID" value="MFL9839080.1"/>
    <property type="molecule type" value="Genomic_DNA"/>
</dbReference>
<dbReference type="RefSeq" id="WP_408076037.1">
    <property type="nucleotide sequence ID" value="NZ_JBELQB010000015.1"/>
</dbReference>
<evidence type="ECO:0008006" key="4">
    <source>
        <dbReference type="Google" id="ProtNLM"/>
    </source>
</evidence>
<sequence>MKKNIVLILILIFQFTTAQEKSVNENLKHEYNLMIESESYKDYEQAAGEYINKIYFRKKFYEMCYENIFLEVMKENIGNTSFKSYEEAEKEYFVLKEKYSVMKGSNKGGYLALKDSKQWDLADIIDPIRRPEVDPCHCESTYSGNSNVLAFNYENVLKNKEESVVSTWIIYQKIKSTNQDAYKMCKLGCEQQ</sequence>
<evidence type="ECO:0000313" key="3">
    <source>
        <dbReference type="Proteomes" id="UP001629059"/>
    </source>
</evidence>
<comment type="caution">
    <text evidence="2">The sequence shown here is derived from an EMBL/GenBank/DDBJ whole genome shotgun (WGS) entry which is preliminary data.</text>
</comment>
<name>A0ABW8YGN3_9FLAO</name>